<sequence>MSEVVRPPESAYNLLLREEVRIQKPPRYMSKFRPAVVLEKKLVKDAMRTMGPAKVEVASPDKYLRKHSKEPKLSEKAPQSSKGVRNGCAARKPAVPARTDIPPMGLHTKRDFTKTTTVVPMKPQPTCVDAKTGHKQRLENSGLVPKYIKKKDFGEVPDYLLQRSKEKQRAQEQYDDYVAEQKERGAMKHLTDTERHDVLQIKDDWPGHSLDLFTYPEHYHEDMESVYIPHGVIMNRIERLAHYVKDDFGDDGIMVLCVLKGGYKFCSDLVEFIKVLGRNSNKYTETRVEFIRLKSYLNDQSTEDLHIIGSRDLSFLRGKSVLIVEAIVDTGKTMKALLQHVGTFEPKMVKVAGLLVKRVPNMAQHLTDYVGFEIPNRFVVGYALDYNEYFRDLNHICVISKTGKMKYKI</sequence>
<keyword evidence="9" id="KW-0808">Transferase</keyword>
<dbReference type="AlphaFoldDB" id="A0A2U9D2H2"/>
<dbReference type="GO" id="GO:0000166">
    <property type="term" value="F:nucleotide binding"/>
    <property type="evidence" value="ECO:0007669"/>
    <property type="project" value="UniProtKB-KW"/>
</dbReference>
<evidence type="ECO:0000256" key="1">
    <source>
        <dbReference type="ARBA" id="ARBA00008391"/>
    </source>
</evidence>
<dbReference type="GO" id="GO:0032264">
    <property type="term" value="P:IMP salvage"/>
    <property type="evidence" value="ECO:0007669"/>
    <property type="project" value="TreeGrafter"/>
</dbReference>
<dbReference type="GO" id="GO:0005829">
    <property type="term" value="C:cytosol"/>
    <property type="evidence" value="ECO:0007669"/>
    <property type="project" value="TreeGrafter"/>
</dbReference>
<dbReference type="GO" id="GO:0046100">
    <property type="term" value="P:hypoxanthine metabolic process"/>
    <property type="evidence" value="ECO:0007669"/>
    <property type="project" value="TreeGrafter"/>
</dbReference>
<evidence type="ECO:0000256" key="3">
    <source>
        <dbReference type="ARBA" id="ARBA00022741"/>
    </source>
</evidence>
<feature type="domain" description="Enkurin" evidence="8">
    <location>
        <begin position="154"/>
        <end position="201"/>
    </location>
</feature>
<dbReference type="InterPro" id="IPR029057">
    <property type="entry name" value="PRTase-like"/>
</dbReference>
<dbReference type="Gene3D" id="3.40.50.2020">
    <property type="match status" value="1"/>
</dbReference>
<dbReference type="STRING" id="52904.ENSSMAP00000010208"/>
<dbReference type="GO" id="GO:0000287">
    <property type="term" value="F:magnesium ion binding"/>
    <property type="evidence" value="ECO:0007669"/>
    <property type="project" value="TreeGrafter"/>
</dbReference>
<keyword evidence="10" id="KW-1185">Reference proteome</keyword>
<dbReference type="SUPFAM" id="SSF53271">
    <property type="entry name" value="PRTase-like"/>
    <property type="match status" value="1"/>
</dbReference>
<dbReference type="InterPro" id="IPR005904">
    <property type="entry name" value="Hxn_phspho_trans"/>
</dbReference>
<keyword evidence="9" id="KW-0328">Glycosyltransferase</keyword>
<evidence type="ECO:0000256" key="4">
    <source>
        <dbReference type="ARBA" id="ARBA00022842"/>
    </source>
</evidence>
<evidence type="ECO:0000313" key="9">
    <source>
        <dbReference type="EMBL" id="AWP21052.1"/>
    </source>
</evidence>
<dbReference type="PANTHER" id="PTHR43340:SF5">
    <property type="entry name" value="PHOSPHORIBOSYLTRANSFERASE DOMAIN-CONTAINING PROTEIN 1"/>
    <property type="match status" value="1"/>
</dbReference>
<dbReference type="EMBL" id="CP026263">
    <property type="protein sequence ID" value="AWP21052.1"/>
    <property type="molecule type" value="Genomic_DNA"/>
</dbReference>
<keyword evidence="2" id="KW-0479">Metal-binding</keyword>
<dbReference type="GO" id="GO:0006178">
    <property type="term" value="P:guanine salvage"/>
    <property type="evidence" value="ECO:0007669"/>
    <property type="project" value="TreeGrafter"/>
</dbReference>
<keyword evidence="3" id="KW-0547">Nucleotide-binding</keyword>
<dbReference type="GO" id="GO:0032263">
    <property type="term" value="P:GMP salvage"/>
    <property type="evidence" value="ECO:0007669"/>
    <property type="project" value="TreeGrafter"/>
</dbReference>
<evidence type="ECO:0000256" key="2">
    <source>
        <dbReference type="ARBA" id="ARBA00022723"/>
    </source>
</evidence>
<comment type="similarity">
    <text evidence="1">Belongs to the purine/pyrimidine phosphoribosyltransferase family.</text>
</comment>
<dbReference type="GO" id="GO:0004422">
    <property type="term" value="F:hypoxanthine phosphoribosyltransferase activity"/>
    <property type="evidence" value="ECO:0007669"/>
    <property type="project" value="InterPro"/>
</dbReference>
<dbReference type="InterPro" id="IPR000836">
    <property type="entry name" value="PRTase_dom"/>
</dbReference>
<reference evidence="9 10" key="1">
    <citation type="submission" date="2017-12" db="EMBL/GenBank/DDBJ databases">
        <title>Integrating genomic resources of turbot (Scophthalmus maximus) in depth evaluation of genetic and physical mapping variation across individuals.</title>
        <authorList>
            <person name="Martinez P."/>
        </authorList>
    </citation>
    <scope>NUCLEOTIDE SEQUENCE [LARGE SCALE GENOMIC DNA]</scope>
</reference>
<evidence type="ECO:0000259" key="8">
    <source>
        <dbReference type="Pfam" id="PF13864"/>
    </source>
</evidence>
<dbReference type="FunFam" id="3.40.50.2020:FF:000038">
    <property type="entry name" value="Hypoxanthine phosphoribosyltransferase"/>
    <property type="match status" value="1"/>
</dbReference>
<keyword evidence="4" id="KW-0460">Magnesium</keyword>
<accession>A0A2U9D2H2</accession>
<evidence type="ECO:0000256" key="6">
    <source>
        <dbReference type="SAM" id="MobiDB-lite"/>
    </source>
</evidence>
<dbReference type="InterPro" id="IPR027012">
    <property type="entry name" value="Enkurin_dom"/>
</dbReference>
<evidence type="ECO:0000256" key="5">
    <source>
        <dbReference type="ARBA" id="ARBA00071775"/>
    </source>
</evidence>
<evidence type="ECO:0000259" key="7">
    <source>
        <dbReference type="Pfam" id="PF00156"/>
    </source>
</evidence>
<dbReference type="NCBIfam" id="TIGR01203">
    <property type="entry name" value="HGPRTase"/>
    <property type="match status" value="1"/>
</dbReference>
<dbReference type="Pfam" id="PF13864">
    <property type="entry name" value="Enkurin"/>
    <property type="match status" value="1"/>
</dbReference>
<dbReference type="Pfam" id="PF00156">
    <property type="entry name" value="Pribosyltran"/>
    <property type="match status" value="1"/>
</dbReference>
<dbReference type="Proteomes" id="UP000246464">
    <property type="component" value="Chromosome 21"/>
</dbReference>
<evidence type="ECO:0000313" key="10">
    <source>
        <dbReference type="Proteomes" id="UP000246464"/>
    </source>
</evidence>
<dbReference type="InterPro" id="IPR050408">
    <property type="entry name" value="HGPRT"/>
</dbReference>
<organism evidence="9 10">
    <name type="scientific">Scophthalmus maximus</name>
    <name type="common">Turbot</name>
    <name type="synonym">Psetta maxima</name>
    <dbReference type="NCBI Taxonomy" id="52904"/>
    <lineage>
        <taxon>Eukaryota</taxon>
        <taxon>Metazoa</taxon>
        <taxon>Chordata</taxon>
        <taxon>Craniata</taxon>
        <taxon>Vertebrata</taxon>
        <taxon>Euteleostomi</taxon>
        <taxon>Actinopterygii</taxon>
        <taxon>Neopterygii</taxon>
        <taxon>Teleostei</taxon>
        <taxon>Neoteleostei</taxon>
        <taxon>Acanthomorphata</taxon>
        <taxon>Carangaria</taxon>
        <taxon>Pleuronectiformes</taxon>
        <taxon>Pleuronectoidei</taxon>
        <taxon>Scophthalmidae</taxon>
        <taxon>Scophthalmus</taxon>
    </lineage>
</organism>
<dbReference type="PANTHER" id="PTHR43340">
    <property type="entry name" value="HYPOXANTHINE-GUANINE PHOSPHORIBOSYLTRANSFERASE"/>
    <property type="match status" value="1"/>
</dbReference>
<gene>
    <name evidence="9" type="ORF">SMAX5B_001597</name>
</gene>
<dbReference type="CDD" id="cd06223">
    <property type="entry name" value="PRTases_typeI"/>
    <property type="match status" value="1"/>
</dbReference>
<feature type="domain" description="Phosphoribosyltransferase" evidence="7">
    <location>
        <begin position="235"/>
        <end position="386"/>
    </location>
</feature>
<name>A0A2U9D2H2_SCOMX</name>
<protein>
    <recommendedName>
        <fullName evidence="5">Phosphoribosyltransferase domain-containing protein 1</fullName>
    </recommendedName>
</protein>
<feature type="region of interest" description="Disordered" evidence="6">
    <location>
        <begin position="65"/>
        <end position="108"/>
    </location>
</feature>
<dbReference type="GO" id="GO:0006166">
    <property type="term" value="P:purine ribonucleoside salvage"/>
    <property type="evidence" value="ECO:0007669"/>
    <property type="project" value="InterPro"/>
</dbReference>
<proteinExistence type="inferred from homology"/>